<dbReference type="InterPro" id="IPR028364">
    <property type="entry name" value="Ribosomal_uL1/biogenesis"/>
</dbReference>
<dbReference type="PANTHER" id="PTHR36427:SF3">
    <property type="entry name" value="LARGE RIBOSOMAL SUBUNIT PROTEIN UL1M"/>
    <property type="match status" value="1"/>
</dbReference>
<dbReference type="Gene3D" id="3.40.50.790">
    <property type="match status" value="1"/>
</dbReference>
<dbReference type="PANTHER" id="PTHR36427">
    <property type="entry name" value="54S RIBOSOMAL PROTEIN L1, MITOCHONDRIAL"/>
    <property type="match status" value="1"/>
</dbReference>
<feature type="region of interest" description="Disordered" evidence="9">
    <location>
        <begin position="297"/>
        <end position="319"/>
    </location>
</feature>
<comment type="subcellular location">
    <subcellularLocation>
        <location evidence="1">Mitochondrion</location>
    </subcellularLocation>
</comment>
<comment type="caution">
    <text evidence="10">The sequence shown here is derived from an EMBL/GenBank/DDBJ whole genome shotgun (WGS) entry which is preliminary data.</text>
</comment>
<organism evidence="10 11">
    <name type="scientific">Nesospiza acunhae</name>
    <dbReference type="NCBI Taxonomy" id="381881"/>
    <lineage>
        <taxon>Eukaryota</taxon>
        <taxon>Metazoa</taxon>
        <taxon>Chordata</taxon>
        <taxon>Craniata</taxon>
        <taxon>Vertebrata</taxon>
        <taxon>Euteleostomi</taxon>
        <taxon>Archelosauria</taxon>
        <taxon>Archosauria</taxon>
        <taxon>Dinosauria</taxon>
        <taxon>Saurischia</taxon>
        <taxon>Theropoda</taxon>
        <taxon>Coelurosauria</taxon>
        <taxon>Aves</taxon>
        <taxon>Neognathae</taxon>
        <taxon>Neoaves</taxon>
        <taxon>Telluraves</taxon>
        <taxon>Australaves</taxon>
        <taxon>Passeriformes</taxon>
        <taxon>Thraupidae</taxon>
        <taxon>Nesospiza</taxon>
    </lineage>
</organism>
<feature type="non-terminal residue" evidence="10">
    <location>
        <position position="319"/>
    </location>
</feature>
<evidence type="ECO:0000256" key="3">
    <source>
        <dbReference type="ARBA" id="ARBA00022946"/>
    </source>
</evidence>
<dbReference type="Pfam" id="PF00687">
    <property type="entry name" value="Ribosomal_L1"/>
    <property type="match status" value="1"/>
</dbReference>
<gene>
    <name evidence="10" type="primary">Mrpl1</name>
    <name evidence="10" type="ORF">NESACU_R08223</name>
</gene>
<evidence type="ECO:0000313" key="11">
    <source>
        <dbReference type="Proteomes" id="UP000549091"/>
    </source>
</evidence>
<feature type="non-terminal residue" evidence="10">
    <location>
        <position position="1"/>
    </location>
</feature>
<evidence type="ECO:0000313" key="10">
    <source>
        <dbReference type="EMBL" id="NWZ97466.1"/>
    </source>
</evidence>
<evidence type="ECO:0000256" key="1">
    <source>
        <dbReference type="ARBA" id="ARBA00004173"/>
    </source>
</evidence>
<dbReference type="InterPro" id="IPR016095">
    <property type="entry name" value="Ribosomal_uL1_3-a/b-sand"/>
</dbReference>
<feature type="compositionally biased region" description="Acidic residues" evidence="9">
    <location>
        <begin position="299"/>
        <end position="310"/>
    </location>
</feature>
<keyword evidence="6" id="KW-0687">Ribonucleoprotein</keyword>
<dbReference type="EMBL" id="VZSU01001491">
    <property type="protein sequence ID" value="NWZ97466.1"/>
    <property type="molecule type" value="Genomic_DNA"/>
</dbReference>
<evidence type="ECO:0000256" key="9">
    <source>
        <dbReference type="SAM" id="MobiDB-lite"/>
    </source>
</evidence>
<evidence type="ECO:0000256" key="6">
    <source>
        <dbReference type="ARBA" id="ARBA00023274"/>
    </source>
</evidence>
<keyword evidence="3" id="KW-0809">Transit peptide</keyword>
<evidence type="ECO:0000256" key="2">
    <source>
        <dbReference type="ARBA" id="ARBA00010531"/>
    </source>
</evidence>
<dbReference type="InterPro" id="IPR023674">
    <property type="entry name" value="Ribosomal_uL1-like"/>
</dbReference>
<name>A0A7K7RYR4_9PASS</name>
<keyword evidence="5" id="KW-0496">Mitochondrion</keyword>
<keyword evidence="4" id="KW-0689">Ribosomal protein</keyword>
<protein>
    <recommendedName>
        <fullName evidence="7">Large ribosomal subunit protein uL1m</fullName>
    </recommendedName>
    <alternativeName>
        <fullName evidence="8">39S ribosomal protein L1, mitochondrial</fullName>
    </alternativeName>
</protein>
<reference evidence="10 11" key="1">
    <citation type="submission" date="2019-09" db="EMBL/GenBank/DDBJ databases">
        <title>Bird 10,000 Genomes (B10K) Project - Family phase.</title>
        <authorList>
            <person name="Zhang G."/>
        </authorList>
    </citation>
    <scope>NUCLEOTIDE SEQUENCE [LARGE SCALE GENOMIC DNA]</scope>
    <source>
        <strain evidence="10">OUT-0053</strain>
        <tissue evidence="10">Muscle</tissue>
    </source>
</reference>
<evidence type="ECO:0000256" key="8">
    <source>
        <dbReference type="ARBA" id="ARBA00077483"/>
    </source>
</evidence>
<keyword evidence="11" id="KW-1185">Reference proteome</keyword>
<feature type="region of interest" description="Disordered" evidence="9">
    <location>
        <begin position="34"/>
        <end position="66"/>
    </location>
</feature>
<evidence type="ECO:0000256" key="7">
    <source>
        <dbReference type="ARBA" id="ARBA00035212"/>
    </source>
</evidence>
<comment type="similarity">
    <text evidence="2">Belongs to the universal ribosomal protein uL1 family.</text>
</comment>
<dbReference type="Proteomes" id="UP000549091">
    <property type="component" value="Unassembled WGS sequence"/>
</dbReference>
<dbReference type="GO" id="GO:1990904">
    <property type="term" value="C:ribonucleoprotein complex"/>
    <property type="evidence" value="ECO:0007669"/>
    <property type="project" value="UniProtKB-KW"/>
</dbReference>
<proteinExistence type="inferred from homology"/>
<dbReference type="AlphaFoldDB" id="A0A7K7RYR4"/>
<dbReference type="Gene3D" id="3.30.190.20">
    <property type="match status" value="1"/>
</dbReference>
<accession>A0A7K7RYR4</accession>
<evidence type="ECO:0000256" key="5">
    <source>
        <dbReference type="ARBA" id="ARBA00023128"/>
    </source>
</evidence>
<sequence length="319" mass="36385">ALTPRCGWVLPGLEQRLTVPAAVSPATARPYAAAAAKAAKKDEKRSRQEKAKEAAKEKPLPRRRPLMSKPVDDVYLTWLYRRPSYGLEQAVGMLKRFQELDFTHPKQFVYINVFLDMALQKKKKVDPFTSGVVLPHRFTDEVNKVLVFTENDQEAEVAREHGATIVGGVELIKWILEDEIQADFYVAVPAIIPKLIPLRNKLKKKYPSTRRNSLGSDIPRMVQFFRECHEYSVEDESVIKTRIARLDMPTEHIIANLKTIIQDICTFKPSNFGKVCSGCNQPTWEMGVLYWVVEKAEEKEEEDAADEDQQEPVQESVSN</sequence>
<dbReference type="GO" id="GO:0005743">
    <property type="term" value="C:mitochondrial inner membrane"/>
    <property type="evidence" value="ECO:0007669"/>
    <property type="project" value="UniProtKB-ARBA"/>
</dbReference>
<dbReference type="GO" id="GO:0005840">
    <property type="term" value="C:ribosome"/>
    <property type="evidence" value="ECO:0007669"/>
    <property type="project" value="UniProtKB-KW"/>
</dbReference>
<dbReference type="SUPFAM" id="SSF56808">
    <property type="entry name" value="Ribosomal protein L1"/>
    <property type="match status" value="1"/>
</dbReference>
<evidence type="ECO:0000256" key="4">
    <source>
        <dbReference type="ARBA" id="ARBA00022980"/>
    </source>
</evidence>
<feature type="compositionally biased region" description="Basic and acidic residues" evidence="9">
    <location>
        <begin position="39"/>
        <end position="60"/>
    </location>
</feature>
<dbReference type="FunFam" id="3.40.50.790:FF:000003">
    <property type="entry name" value="39S ribosomal protein L1, mitochondrial"/>
    <property type="match status" value="1"/>
</dbReference>